<keyword evidence="2" id="KW-1185">Reference proteome</keyword>
<evidence type="ECO:0000313" key="2">
    <source>
        <dbReference type="Proteomes" id="UP000247476"/>
    </source>
</evidence>
<dbReference type="SFLD" id="SFLDG01140">
    <property type="entry name" value="C2.B:_Phosphomannomutase_and_P"/>
    <property type="match status" value="1"/>
</dbReference>
<dbReference type="GO" id="GO:0005829">
    <property type="term" value="C:cytosol"/>
    <property type="evidence" value="ECO:0007669"/>
    <property type="project" value="TreeGrafter"/>
</dbReference>
<dbReference type="EMBL" id="QJVJ01000003">
    <property type="protein sequence ID" value="PYI55478.1"/>
    <property type="molecule type" value="Genomic_DNA"/>
</dbReference>
<dbReference type="AlphaFoldDB" id="A0A2V5K800"/>
<accession>A0A2V5K800</accession>
<sequence>MSYKLLALDIDGTLLNERGELSDKTVDSVRAACESGVTVVLCTGRSFGPCVPILNRLGLSAPIVTVNGAATIDPAHGTVIHEHSFAIGEAAPLIRHCRAHRIPFHVCTALGLYVEKTNEERIDELRRQGLIFTIVDDVLAHPLNVVRVSIDDRRRVGGWHRIDVPPRTIVRGCAVDVVHPSAGKAEAIARIARSMGIGREEVAAIGNHYNDLGLIEYAGLGIAMGNAPWPIKQRADAVTGTNRDDGVHRAIVDMIRKGRRPT</sequence>
<evidence type="ECO:0000313" key="1">
    <source>
        <dbReference type="EMBL" id="PYI55478.1"/>
    </source>
</evidence>
<name>A0A2V5K800_9BACL</name>
<dbReference type="CDD" id="cd07516">
    <property type="entry name" value="HAD_Pase"/>
    <property type="match status" value="1"/>
</dbReference>
<dbReference type="OrthoDB" id="9790031at2"/>
<dbReference type="Gene3D" id="3.30.1240.10">
    <property type="match status" value="1"/>
</dbReference>
<dbReference type="InterPro" id="IPR006379">
    <property type="entry name" value="HAD-SF_hydro_IIB"/>
</dbReference>
<dbReference type="InterPro" id="IPR023214">
    <property type="entry name" value="HAD_sf"/>
</dbReference>
<dbReference type="GO" id="GO:0016791">
    <property type="term" value="F:phosphatase activity"/>
    <property type="evidence" value="ECO:0007669"/>
    <property type="project" value="TreeGrafter"/>
</dbReference>
<dbReference type="SFLD" id="SFLDS00003">
    <property type="entry name" value="Haloacid_Dehalogenase"/>
    <property type="match status" value="1"/>
</dbReference>
<proteinExistence type="predicted"/>
<evidence type="ECO:0008006" key="3">
    <source>
        <dbReference type="Google" id="ProtNLM"/>
    </source>
</evidence>
<dbReference type="Gene3D" id="3.40.50.1000">
    <property type="entry name" value="HAD superfamily/HAD-like"/>
    <property type="match status" value="1"/>
</dbReference>
<dbReference type="Pfam" id="PF08282">
    <property type="entry name" value="Hydrolase_3"/>
    <property type="match status" value="2"/>
</dbReference>
<dbReference type="Proteomes" id="UP000247476">
    <property type="component" value="Unassembled WGS sequence"/>
</dbReference>
<gene>
    <name evidence="1" type="ORF">DLM86_07015</name>
</gene>
<dbReference type="PROSITE" id="PS01228">
    <property type="entry name" value="COF_1"/>
    <property type="match status" value="1"/>
</dbReference>
<organism evidence="1 2">
    <name type="scientific">Paenibacillus flagellatus</name>
    <dbReference type="NCBI Taxonomy" id="2211139"/>
    <lineage>
        <taxon>Bacteria</taxon>
        <taxon>Bacillati</taxon>
        <taxon>Bacillota</taxon>
        <taxon>Bacilli</taxon>
        <taxon>Bacillales</taxon>
        <taxon>Paenibacillaceae</taxon>
        <taxon>Paenibacillus</taxon>
    </lineage>
</organism>
<comment type="caution">
    <text evidence="1">The sequence shown here is derived from an EMBL/GenBank/DDBJ whole genome shotgun (WGS) entry which is preliminary data.</text>
</comment>
<dbReference type="PANTHER" id="PTHR10000:SF8">
    <property type="entry name" value="HAD SUPERFAMILY HYDROLASE-LIKE, TYPE 3"/>
    <property type="match status" value="1"/>
</dbReference>
<dbReference type="NCBIfam" id="TIGR01484">
    <property type="entry name" value="HAD-SF-IIB"/>
    <property type="match status" value="1"/>
</dbReference>
<reference evidence="1 2" key="1">
    <citation type="submission" date="2018-05" db="EMBL/GenBank/DDBJ databases">
        <title>Paenibacillus flagellatus sp. nov., isolated from selenium mineral soil.</title>
        <authorList>
            <person name="Dai X."/>
        </authorList>
    </citation>
    <scope>NUCLEOTIDE SEQUENCE [LARGE SCALE GENOMIC DNA]</scope>
    <source>
        <strain evidence="1 2">DXL2</strain>
    </source>
</reference>
<dbReference type="InterPro" id="IPR036412">
    <property type="entry name" value="HAD-like_sf"/>
</dbReference>
<protein>
    <recommendedName>
        <fullName evidence="3">Cof-type HAD-IIB family hydrolase</fullName>
    </recommendedName>
</protein>
<dbReference type="GO" id="GO:0000287">
    <property type="term" value="F:magnesium ion binding"/>
    <property type="evidence" value="ECO:0007669"/>
    <property type="project" value="TreeGrafter"/>
</dbReference>
<dbReference type="PANTHER" id="PTHR10000">
    <property type="entry name" value="PHOSPHOSERINE PHOSPHATASE"/>
    <property type="match status" value="1"/>
</dbReference>
<dbReference type="SUPFAM" id="SSF56784">
    <property type="entry name" value="HAD-like"/>
    <property type="match status" value="1"/>
</dbReference>
<dbReference type="RefSeq" id="WP_110839280.1">
    <property type="nucleotide sequence ID" value="NZ_QJVJ01000003.1"/>
</dbReference>